<feature type="domain" description="DNA methylase adenine-specific" evidence="2">
    <location>
        <begin position="67"/>
        <end position="132"/>
    </location>
</feature>
<dbReference type="Gene3D" id="3.40.50.150">
    <property type="entry name" value="Vaccinia Virus protein VP39"/>
    <property type="match status" value="1"/>
</dbReference>
<sequence length="247" mass="27387">MRKLLKTLQTQAQTLNISEKKLFEAFVEVQYQYVNAGVVSNDLFEYQDACTKLTTAYLNVVKKKPFRDVLGDVMAEINLLKNSVKSKHCQHFTPPEVADALSQMVHATSNKQNTFSDIACGSGALILATLKNHFMSGSNQAFDMVLNDLDEFIGKVAVIQIEYTNLIHIQSQFEISYIIYNHDALLEYSHFATNGLTTQTKVVGCSSPTLITNAAIRKARGSDKASLSAMLLRSLNATQTLNKELVA</sequence>
<dbReference type="Proteomes" id="UP000565155">
    <property type="component" value="Unassembled WGS sequence"/>
</dbReference>
<evidence type="ECO:0000259" key="2">
    <source>
        <dbReference type="Pfam" id="PF02384"/>
    </source>
</evidence>
<keyword evidence="3" id="KW-0808">Transferase</keyword>
<name>A0A7Y0QXX7_VIBAL</name>
<dbReference type="RefSeq" id="WP_169628397.1">
    <property type="nucleotide sequence ID" value="NZ_JABCMA010000002.1"/>
</dbReference>
<dbReference type="AlphaFoldDB" id="A0A7Y0QXX7"/>
<reference evidence="3 4" key="1">
    <citation type="submission" date="2020-04" db="EMBL/GenBank/DDBJ databases">
        <title>Whole-genome sequencing of Vibrio spp. from China reveals different genetic environments of blaCTX-M-14 among diverse lineages.</title>
        <authorList>
            <person name="Zheng Z."/>
            <person name="Ye L."/>
            <person name="Chen S."/>
        </authorList>
    </citation>
    <scope>NUCLEOTIDE SEQUENCE [LARGE SCALE GENOMIC DNA]</scope>
    <source>
        <strain evidence="3 4">Vb1636</strain>
    </source>
</reference>
<evidence type="ECO:0000313" key="4">
    <source>
        <dbReference type="Proteomes" id="UP000565155"/>
    </source>
</evidence>
<dbReference type="InterPro" id="IPR003356">
    <property type="entry name" value="DNA_methylase_A-5"/>
</dbReference>
<evidence type="ECO:0000313" key="3">
    <source>
        <dbReference type="EMBL" id="NMR72636.1"/>
    </source>
</evidence>
<protein>
    <submittedName>
        <fullName evidence="3">SAM-dependent DNA methyltransferase</fullName>
    </submittedName>
</protein>
<dbReference type="InterPro" id="IPR029063">
    <property type="entry name" value="SAM-dependent_MTases_sf"/>
</dbReference>
<dbReference type="SUPFAM" id="SSF53335">
    <property type="entry name" value="S-adenosyl-L-methionine-dependent methyltransferases"/>
    <property type="match status" value="1"/>
</dbReference>
<gene>
    <name evidence="3" type="ORF">HKB35_03270</name>
</gene>
<organism evidence="3 4">
    <name type="scientific">Vibrio alginolyticus</name>
    <dbReference type="NCBI Taxonomy" id="663"/>
    <lineage>
        <taxon>Bacteria</taxon>
        <taxon>Pseudomonadati</taxon>
        <taxon>Pseudomonadota</taxon>
        <taxon>Gammaproteobacteria</taxon>
        <taxon>Vibrionales</taxon>
        <taxon>Vibrionaceae</taxon>
        <taxon>Vibrio</taxon>
    </lineage>
</organism>
<accession>A0A7Y0QXX7</accession>
<dbReference type="Pfam" id="PF02384">
    <property type="entry name" value="N6_Mtase"/>
    <property type="match status" value="1"/>
</dbReference>
<dbReference type="EMBL" id="JABCMA010000002">
    <property type="protein sequence ID" value="NMR72636.1"/>
    <property type="molecule type" value="Genomic_DNA"/>
</dbReference>
<comment type="caution">
    <text evidence="3">The sequence shown here is derived from an EMBL/GenBank/DDBJ whole genome shotgun (WGS) entry which is preliminary data.</text>
</comment>
<comment type="similarity">
    <text evidence="1">Belongs to the N(4)/N(6)-methyltransferase family.</text>
</comment>
<evidence type="ECO:0000256" key="1">
    <source>
        <dbReference type="ARBA" id="ARBA00006594"/>
    </source>
</evidence>
<proteinExistence type="inferred from homology"/>
<dbReference type="GO" id="GO:0032259">
    <property type="term" value="P:methylation"/>
    <property type="evidence" value="ECO:0007669"/>
    <property type="project" value="UniProtKB-KW"/>
</dbReference>
<keyword evidence="3" id="KW-0489">Methyltransferase</keyword>
<dbReference type="GO" id="GO:0008170">
    <property type="term" value="F:N-methyltransferase activity"/>
    <property type="evidence" value="ECO:0007669"/>
    <property type="project" value="InterPro"/>
</dbReference>
<dbReference type="GO" id="GO:0003677">
    <property type="term" value="F:DNA binding"/>
    <property type="evidence" value="ECO:0007669"/>
    <property type="project" value="InterPro"/>
</dbReference>